<keyword evidence="3 4" id="KW-0949">S-adenosyl-L-methionine</keyword>
<feature type="active site" evidence="5">
    <location>
        <position position="60"/>
    </location>
</feature>
<dbReference type="GO" id="GO:0008173">
    <property type="term" value="F:RNA methyltransferase activity"/>
    <property type="evidence" value="ECO:0007669"/>
    <property type="project" value="InterPro"/>
</dbReference>
<dbReference type="InterPro" id="IPR010280">
    <property type="entry name" value="U5_MeTrfase_fam"/>
</dbReference>
<comment type="caution">
    <text evidence="6">The sequence shown here is derived from an EMBL/GenBank/DDBJ whole genome shotgun (WGS) entry which is preliminary data.</text>
</comment>
<dbReference type="AlphaFoldDB" id="A0A0G2A3F6"/>
<organism evidence="6 7">
    <name type="scientific">Candidatus Uhrbacteria bacterium GW2011_GWC2_53_7</name>
    <dbReference type="NCBI Taxonomy" id="1618986"/>
    <lineage>
        <taxon>Bacteria</taxon>
        <taxon>Candidatus Uhriibacteriota</taxon>
    </lineage>
</organism>
<keyword evidence="2 4" id="KW-0808">Transferase</keyword>
<sequence>MNAELNSVGVKFYEAKTEDFDWGQYKADVVILDPPRMGLHDKALADILCIKPETIVYVSCNYKNFARELVLLCEIYHVEAMRAIDMFPHTPHVELVTKLVRK</sequence>
<reference evidence="6 7" key="1">
    <citation type="journal article" date="2015" name="Nature">
        <title>rRNA introns, odd ribosomes, and small enigmatic genomes across a large radiation of phyla.</title>
        <authorList>
            <person name="Brown C.T."/>
            <person name="Hug L.A."/>
            <person name="Thomas B.C."/>
            <person name="Sharon I."/>
            <person name="Castelle C.J."/>
            <person name="Singh A."/>
            <person name="Wilkins M.J."/>
            <person name="Williams K.H."/>
            <person name="Banfield J.F."/>
        </authorList>
    </citation>
    <scope>NUCLEOTIDE SEQUENCE [LARGE SCALE GENOMIC DNA]</scope>
</reference>
<keyword evidence="1 4" id="KW-0489">Methyltransferase</keyword>
<evidence type="ECO:0000256" key="5">
    <source>
        <dbReference type="PROSITE-ProRule" id="PRU10015"/>
    </source>
</evidence>
<evidence type="ECO:0000256" key="3">
    <source>
        <dbReference type="ARBA" id="ARBA00022691"/>
    </source>
</evidence>
<dbReference type="InterPro" id="IPR030391">
    <property type="entry name" value="MeTrfase_TrmA_CS"/>
</dbReference>
<proteinExistence type="inferred from homology"/>
<comment type="similarity">
    <text evidence="4">Belongs to the class I-like SAM-binding methyltransferase superfamily. RNA M5U methyltransferase family.</text>
</comment>
<evidence type="ECO:0000256" key="1">
    <source>
        <dbReference type="ARBA" id="ARBA00022603"/>
    </source>
</evidence>
<dbReference type="Pfam" id="PF05958">
    <property type="entry name" value="tRNA_U5-meth_tr"/>
    <property type="match status" value="1"/>
</dbReference>
<dbReference type="PROSITE" id="PS01230">
    <property type="entry name" value="TRMA_1"/>
    <property type="match status" value="1"/>
</dbReference>
<evidence type="ECO:0000313" key="7">
    <source>
        <dbReference type="Proteomes" id="UP000033865"/>
    </source>
</evidence>
<dbReference type="PROSITE" id="PS51687">
    <property type="entry name" value="SAM_MT_RNA_M5U"/>
    <property type="match status" value="1"/>
</dbReference>
<evidence type="ECO:0000313" key="6">
    <source>
        <dbReference type="EMBL" id="KKW35402.1"/>
    </source>
</evidence>
<dbReference type="GO" id="GO:0006396">
    <property type="term" value="P:RNA processing"/>
    <property type="evidence" value="ECO:0007669"/>
    <property type="project" value="InterPro"/>
</dbReference>
<feature type="binding site" evidence="4">
    <location>
        <position position="33"/>
    </location>
    <ligand>
        <name>S-adenosyl-L-methionine</name>
        <dbReference type="ChEBI" id="CHEBI:59789"/>
    </ligand>
</feature>
<comment type="caution">
    <text evidence="4">Lacks conserved residue(s) required for the propagation of feature annotation.</text>
</comment>
<name>A0A0G2A3F6_9BACT</name>
<dbReference type="PANTHER" id="PTHR11061">
    <property type="entry name" value="RNA M5U METHYLTRANSFERASE"/>
    <property type="match status" value="1"/>
</dbReference>
<dbReference type="GO" id="GO:0032259">
    <property type="term" value="P:methylation"/>
    <property type="evidence" value="ECO:0007669"/>
    <property type="project" value="UniProtKB-KW"/>
</dbReference>
<dbReference type="Gene3D" id="3.40.50.150">
    <property type="entry name" value="Vaccinia Virus protein VP39"/>
    <property type="match status" value="1"/>
</dbReference>
<gene>
    <name evidence="6" type="ORF">UY82_C0039G0002</name>
</gene>
<dbReference type="PANTHER" id="PTHR11061:SF30">
    <property type="entry name" value="TRNA (URACIL(54)-C(5))-METHYLTRANSFERASE"/>
    <property type="match status" value="1"/>
</dbReference>
<dbReference type="PROSITE" id="PS01231">
    <property type="entry name" value="TRMA_2"/>
    <property type="match status" value="1"/>
</dbReference>
<feature type="active site" description="Nucleophile" evidence="4">
    <location>
        <position position="60"/>
    </location>
</feature>
<dbReference type="InterPro" id="IPR030390">
    <property type="entry name" value="MeTrfase_TrmA_AS"/>
</dbReference>
<dbReference type="InterPro" id="IPR029063">
    <property type="entry name" value="SAM-dependent_MTases_sf"/>
</dbReference>
<protein>
    <submittedName>
        <fullName evidence="6">tRNA (Uracil54-C5-)-methyltransferase</fullName>
    </submittedName>
</protein>
<dbReference type="EMBL" id="LCRN01000039">
    <property type="protein sequence ID" value="KKW35402.1"/>
    <property type="molecule type" value="Genomic_DNA"/>
</dbReference>
<evidence type="ECO:0000256" key="2">
    <source>
        <dbReference type="ARBA" id="ARBA00022679"/>
    </source>
</evidence>
<dbReference type="GO" id="GO:0008757">
    <property type="term" value="F:S-adenosylmethionine-dependent methyltransferase activity"/>
    <property type="evidence" value="ECO:0007669"/>
    <property type="project" value="UniProtKB-ARBA"/>
</dbReference>
<accession>A0A0G2A3F6</accession>
<dbReference type="SUPFAM" id="SSF53335">
    <property type="entry name" value="S-adenosyl-L-methionine-dependent methyltransferases"/>
    <property type="match status" value="1"/>
</dbReference>
<evidence type="ECO:0000256" key="4">
    <source>
        <dbReference type="PROSITE-ProRule" id="PRU01024"/>
    </source>
</evidence>
<dbReference type="Proteomes" id="UP000033865">
    <property type="component" value="Unassembled WGS sequence"/>
</dbReference>
<dbReference type="GO" id="GO:0009451">
    <property type="term" value="P:RNA modification"/>
    <property type="evidence" value="ECO:0007669"/>
    <property type="project" value="UniProtKB-ARBA"/>
</dbReference>